<comment type="caution">
    <text evidence="2">The sequence shown here is derived from an EMBL/GenBank/DDBJ whole genome shotgun (WGS) entry which is preliminary data.</text>
</comment>
<protein>
    <submittedName>
        <fullName evidence="2">ABC transporter permease</fullName>
    </submittedName>
</protein>
<feature type="transmembrane region" description="Helical" evidence="1">
    <location>
        <begin position="387"/>
        <end position="410"/>
    </location>
</feature>
<feature type="transmembrane region" description="Helical" evidence="1">
    <location>
        <begin position="275"/>
        <end position="294"/>
    </location>
</feature>
<gene>
    <name evidence="2" type="ORF">ACFPJ5_14395</name>
</gene>
<evidence type="ECO:0000313" key="3">
    <source>
        <dbReference type="Proteomes" id="UP001596201"/>
    </source>
</evidence>
<feature type="transmembrane region" description="Helical" evidence="1">
    <location>
        <begin position="20"/>
        <end position="38"/>
    </location>
</feature>
<dbReference type="AlphaFoldDB" id="A0ABD5RE94"/>
<keyword evidence="1" id="KW-1133">Transmembrane helix</keyword>
<dbReference type="InterPro" id="IPR056926">
    <property type="entry name" value="FLQE3_permease"/>
</dbReference>
<feature type="transmembrane region" description="Helical" evidence="1">
    <location>
        <begin position="422"/>
        <end position="441"/>
    </location>
</feature>
<feature type="transmembrane region" description="Helical" evidence="1">
    <location>
        <begin position="45"/>
        <end position="68"/>
    </location>
</feature>
<dbReference type="Pfam" id="PF24686">
    <property type="entry name" value="FLQE3_permease"/>
    <property type="match status" value="1"/>
</dbReference>
<evidence type="ECO:0000256" key="1">
    <source>
        <dbReference type="SAM" id="Phobius"/>
    </source>
</evidence>
<feature type="transmembrane region" description="Helical" evidence="1">
    <location>
        <begin position="355"/>
        <end position="375"/>
    </location>
</feature>
<dbReference type="EMBL" id="JBHSKX010000002">
    <property type="protein sequence ID" value="MFC5368122.1"/>
    <property type="molecule type" value="Genomic_DNA"/>
</dbReference>
<name>A0ABD5RE94_9EURY</name>
<sequence>MSLATMLRWDVDLQIRYGFYAVYAVVTVLFSAGLLLVPPGARTDLLVLVLFGDPGFLGFYFVGALVLFEKNEGVLDALVTSPLSIRAYLAAKVVSLSAIALAGASVVTLVVHGTNFDPFWFLLGLGLTAGLFVLVGFVAVARFDSLNAYFLTAILYLLPLSLPLLDHLGIASHPLLYLFPTQASLVLLGAAFEPTPTWELAYGVAYLLAASAVAWVLARRRFVRHVVRGEGGGRREQAESAPTGGAVSGLLDRLAVGPITTLAVADLRNWLRDPLLVYIGLSPLLLAGLGRWGVPAIDAAVSFVDLAAYEPELLAAFLLTPAGTFGFVGGFFVLEDREQGVLQALRTTPITGAGYLRYRGLVILGLTAVVTALTVPVVDFGTLPPATFLAVVLVASLHAAVTALLLAGLASNTVEGVGVSKGLGFLIVAPVVAIALVSGPLELVAGVFPPYWAAKAVVLSLSGGSLVAVAGHLVVGTLYQLGVCAVLVRRFGQFAG</sequence>
<keyword evidence="1" id="KW-0472">Membrane</keyword>
<feature type="transmembrane region" description="Helical" evidence="1">
    <location>
        <begin position="88"/>
        <end position="112"/>
    </location>
</feature>
<proteinExistence type="predicted"/>
<dbReference type="Proteomes" id="UP001596201">
    <property type="component" value="Unassembled WGS sequence"/>
</dbReference>
<feature type="transmembrane region" description="Helical" evidence="1">
    <location>
        <begin position="146"/>
        <end position="165"/>
    </location>
</feature>
<feature type="transmembrane region" description="Helical" evidence="1">
    <location>
        <begin position="198"/>
        <end position="218"/>
    </location>
</feature>
<evidence type="ECO:0000313" key="2">
    <source>
        <dbReference type="EMBL" id="MFC5368122.1"/>
    </source>
</evidence>
<feature type="transmembrane region" description="Helical" evidence="1">
    <location>
        <begin position="461"/>
        <end position="488"/>
    </location>
</feature>
<reference evidence="2 3" key="1">
    <citation type="journal article" date="2019" name="Int. J. Syst. Evol. Microbiol.">
        <title>The Global Catalogue of Microorganisms (GCM) 10K type strain sequencing project: providing services to taxonomists for standard genome sequencing and annotation.</title>
        <authorList>
            <consortium name="The Broad Institute Genomics Platform"/>
            <consortium name="The Broad Institute Genome Sequencing Center for Infectious Disease"/>
            <person name="Wu L."/>
            <person name="Ma J."/>
        </authorList>
    </citation>
    <scope>NUCLEOTIDE SEQUENCE [LARGE SCALE GENOMIC DNA]</scope>
    <source>
        <strain evidence="2 3">CGMCC 1.12237</strain>
    </source>
</reference>
<keyword evidence="1" id="KW-0812">Transmembrane</keyword>
<feature type="transmembrane region" description="Helical" evidence="1">
    <location>
        <begin position="119"/>
        <end position="140"/>
    </location>
</feature>
<accession>A0ABD5RE94</accession>
<dbReference type="RefSeq" id="WP_227230355.1">
    <property type="nucleotide sequence ID" value="NZ_JAJCVJ010000002.1"/>
</dbReference>
<keyword evidence="3" id="KW-1185">Reference proteome</keyword>
<organism evidence="2 3">
    <name type="scientific">Salinirubrum litoreum</name>
    <dbReference type="NCBI Taxonomy" id="1126234"/>
    <lineage>
        <taxon>Archaea</taxon>
        <taxon>Methanobacteriati</taxon>
        <taxon>Methanobacteriota</taxon>
        <taxon>Stenosarchaea group</taxon>
        <taxon>Halobacteria</taxon>
        <taxon>Halobacteriales</taxon>
        <taxon>Haloferacaceae</taxon>
        <taxon>Salinirubrum</taxon>
    </lineage>
</organism>
<feature type="transmembrane region" description="Helical" evidence="1">
    <location>
        <begin position="314"/>
        <end position="334"/>
    </location>
</feature>